<keyword evidence="1" id="KW-1133">Transmembrane helix</keyword>
<feature type="transmembrane region" description="Helical" evidence="1">
    <location>
        <begin position="45"/>
        <end position="67"/>
    </location>
</feature>
<sequence length="213" mass="24201">MQSQNDLLIGKGKYMDVPADEARRALEQINRVTEQAKMRIGMGPAGWVIMLWGVIWMVCFGVPYWNLSISGSIWLYGNAIGFIATGLMFWRDYIKREVVSQELNQLGKRIGLAWMTLSFFTFGGFMVMNSFTGAQLGTIIVILIMFMYVIIGLWLNAKSLVVTGWVVSAFAVSGYLFAKWGWLGEFRVLMLWLSVFCGGPLFLCGLYIKLRWK</sequence>
<evidence type="ECO:0000313" key="3">
    <source>
        <dbReference type="Proteomes" id="UP000317369"/>
    </source>
</evidence>
<dbReference type="AlphaFoldDB" id="A0A517YPL1"/>
<evidence type="ECO:0000256" key="1">
    <source>
        <dbReference type="SAM" id="Phobius"/>
    </source>
</evidence>
<feature type="transmembrane region" description="Helical" evidence="1">
    <location>
        <begin position="73"/>
        <end position="90"/>
    </location>
</feature>
<feature type="transmembrane region" description="Helical" evidence="1">
    <location>
        <begin position="162"/>
        <end position="183"/>
    </location>
</feature>
<feature type="transmembrane region" description="Helical" evidence="1">
    <location>
        <begin position="134"/>
        <end position="155"/>
    </location>
</feature>
<dbReference type="Proteomes" id="UP000317369">
    <property type="component" value="Chromosome"/>
</dbReference>
<gene>
    <name evidence="2" type="ORF">KS4_01810</name>
</gene>
<feature type="transmembrane region" description="Helical" evidence="1">
    <location>
        <begin position="189"/>
        <end position="208"/>
    </location>
</feature>
<reference evidence="2 3" key="1">
    <citation type="submission" date="2019-02" db="EMBL/GenBank/DDBJ databases">
        <title>Deep-cultivation of Planctomycetes and their phenomic and genomic characterization uncovers novel biology.</title>
        <authorList>
            <person name="Wiegand S."/>
            <person name="Jogler M."/>
            <person name="Boedeker C."/>
            <person name="Pinto D."/>
            <person name="Vollmers J."/>
            <person name="Rivas-Marin E."/>
            <person name="Kohn T."/>
            <person name="Peeters S.H."/>
            <person name="Heuer A."/>
            <person name="Rast P."/>
            <person name="Oberbeckmann S."/>
            <person name="Bunk B."/>
            <person name="Jeske O."/>
            <person name="Meyerdierks A."/>
            <person name="Storesund J.E."/>
            <person name="Kallscheuer N."/>
            <person name="Luecker S."/>
            <person name="Lage O.M."/>
            <person name="Pohl T."/>
            <person name="Merkel B.J."/>
            <person name="Hornburger P."/>
            <person name="Mueller R.-W."/>
            <person name="Bruemmer F."/>
            <person name="Labrenz M."/>
            <person name="Spormann A.M."/>
            <person name="Op den Camp H."/>
            <person name="Overmann J."/>
            <person name="Amann R."/>
            <person name="Jetten M.S.M."/>
            <person name="Mascher T."/>
            <person name="Medema M.H."/>
            <person name="Devos D.P."/>
            <person name="Kaster A.-K."/>
            <person name="Ovreas L."/>
            <person name="Rohde M."/>
            <person name="Galperin M.Y."/>
            <person name="Jogler C."/>
        </authorList>
    </citation>
    <scope>NUCLEOTIDE SEQUENCE [LARGE SCALE GENOMIC DNA]</scope>
    <source>
        <strain evidence="2 3">KS4</strain>
    </source>
</reference>
<name>A0A517YPL1_9BACT</name>
<evidence type="ECO:0000313" key="2">
    <source>
        <dbReference type="EMBL" id="QDU32152.1"/>
    </source>
</evidence>
<organism evidence="2 3">
    <name type="scientific">Poriferisphaera corsica</name>
    <dbReference type="NCBI Taxonomy" id="2528020"/>
    <lineage>
        <taxon>Bacteria</taxon>
        <taxon>Pseudomonadati</taxon>
        <taxon>Planctomycetota</taxon>
        <taxon>Phycisphaerae</taxon>
        <taxon>Phycisphaerales</taxon>
        <taxon>Phycisphaeraceae</taxon>
        <taxon>Poriferisphaera</taxon>
    </lineage>
</organism>
<accession>A0A517YPL1</accession>
<keyword evidence="1" id="KW-0812">Transmembrane</keyword>
<feature type="transmembrane region" description="Helical" evidence="1">
    <location>
        <begin position="110"/>
        <end position="128"/>
    </location>
</feature>
<dbReference type="KEGG" id="pcor:KS4_01810"/>
<keyword evidence="3" id="KW-1185">Reference proteome</keyword>
<keyword evidence="1" id="KW-0472">Membrane</keyword>
<dbReference type="EMBL" id="CP036425">
    <property type="protein sequence ID" value="QDU32152.1"/>
    <property type="molecule type" value="Genomic_DNA"/>
</dbReference>
<protein>
    <submittedName>
        <fullName evidence="2">Uncharacterized protein</fullName>
    </submittedName>
</protein>
<proteinExistence type="predicted"/>